<dbReference type="EMBL" id="MU825396">
    <property type="protein sequence ID" value="KAJ7394285.1"/>
    <property type="molecule type" value="Genomic_DNA"/>
</dbReference>
<protein>
    <submittedName>
        <fullName evidence="1">Uncharacterized protein</fullName>
    </submittedName>
</protein>
<accession>A0A9X0A6T2</accession>
<organism evidence="1 2">
    <name type="scientific">Desmophyllum pertusum</name>
    <dbReference type="NCBI Taxonomy" id="174260"/>
    <lineage>
        <taxon>Eukaryota</taxon>
        <taxon>Metazoa</taxon>
        <taxon>Cnidaria</taxon>
        <taxon>Anthozoa</taxon>
        <taxon>Hexacorallia</taxon>
        <taxon>Scleractinia</taxon>
        <taxon>Caryophylliina</taxon>
        <taxon>Caryophylliidae</taxon>
        <taxon>Desmophyllum</taxon>
    </lineage>
</organism>
<evidence type="ECO:0000313" key="2">
    <source>
        <dbReference type="Proteomes" id="UP001163046"/>
    </source>
</evidence>
<name>A0A9X0A6T2_9CNID</name>
<dbReference type="AlphaFoldDB" id="A0A9X0A6T2"/>
<sequence length="191" mass="21584">MVRGSMPLTRLPSDNGVVNGEWMLQEQMFGGHPYPYPGHFPSNPPVYDSHPPASLPLNHHWNSIPPYPYDQQRHQYPAVPQQQYRHYGPGPPPPFSPAGYGRTPYHGQCNGYMRHRSRAPPIIGGMCDDVTDDPGDGDDDSSHEELRIQAYEKLCELFPDDVEKVLKILDTYSDITSVETLTQHMLDDADD</sequence>
<gene>
    <name evidence="1" type="ORF">OS493_000087</name>
</gene>
<dbReference type="Proteomes" id="UP001163046">
    <property type="component" value="Unassembled WGS sequence"/>
</dbReference>
<proteinExistence type="predicted"/>
<evidence type="ECO:0000313" key="1">
    <source>
        <dbReference type="EMBL" id="KAJ7394285.1"/>
    </source>
</evidence>
<keyword evidence="2" id="KW-1185">Reference proteome</keyword>
<reference evidence="1" key="1">
    <citation type="submission" date="2023-01" db="EMBL/GenBank/DDBJ databases">
        <title>Genome assembly of the deep-sea coral Lophelia pertusa.</title>
        <authorList>
            <person name="Herrera S."/>
            <person name="Cordes E."/>
        </authorList>
    </citation>
    <scope>NUCLEOTIDE SEQUENCE</scope>
    <source>
        <strain evidence="1">USNM1676648</strain>
        <tissue evidence="1">Polyp</tissue>
    </source>
</reference>
<comment type="caution">
    <text evidence="1">The sequence shown here is derived from an EMBL/GenBank/DDBJ whole genome shotgun (WGS) entry which is preliminary data.</text>
</comment>